<evidence type="ECO:0008006" key="5">
    <source>
        <dbReference type="Google" id="ProtNLM"/>
    </source>
</evidence>
<organism evidence="3 4">
    <name type="scientific">Stenotrophomonas maltophilia</name>
    <name type="common">Pseudomonas maltophilia</name>
    <name type="synonym">Xanthomonas maltophilia</name>
    <dbReference type="NCBI Taxonomy" id="40324"/>
    <lineage>
        <taxon>Bacteria</taxon>
        <taxon>Pseudomonadati</taxon>
        <taxon>Pseudomonadota</taxon>
        <taxon>Gammaproteobacteria</taxon>
        <taxon>Lysobacterales</taxon>
        <taxon>Lysobacteraceae</taxon>
        <taxon>Stenotrophomonas</taxon>
        <taxon>Stenotrophomonas maltophilia group</taxon>
    </lineage>
</organism>
<comment type="caution">
    <text evidence="3">The sequence shown here is derived from an EMBL/GenBank/DDBJ whole genome shotgun (WGS) entry which is preliminary data.</text>
</comment>
<protein>
    <recommendedName>
        <fullName evidence="5">Transmembrane protein</fullName>
    </recommendedName>
</protein>
<name>A0AAI9C262_STEMA</name>
<proteinExistence type="predicted"/>
<sequence>MAEAEGRLIAMKGMGWGLIGVLVAAGWLLETIGESAFTVVVWIVVGLFLLAQIASLLTKMGGLRSPTAPAPGQMSPQDERRWQRSRQQRDRGIAALLVAIEQRDGVSVERLVLLENVSPYESGRFQGRRLISAHALAKERGFDEAIRFFDAWTRNGSDARFGE</sequence>
<feature type="transmembrane region" description="Helical" evidence="2">
    <location>
        <begin position="9"/>
        <end position="29"/>
    </location>
</feature>
<keyword evidence="2" id="KW-1133">Transmembrane helix</keyword>
<feature type="region of interest" description="Disordered" evidence="1">
    <location>
        <begin position="65"/>
        <end position="84"/>
    </location>
</feature>
<dbReference type="RefSeq" id="WP_141098931.1">
    <property type="nucleotide sequence ID" value="NZ_AP021908.1"/>
</dbReference>
<evidence type="ECO:0000256" key="2">
    <source>
        <dbReference type="SAM" id="Phobius"/>
    </source>
</evidence>
<dbReference type="EMBL" id="ABLOJW010000010">
    <property type="protein sequence ID" value="EKT4092615.1"/>
    <property type="molecule type" value="Genomic_DNA"/>
</dbReference>
<gene>
    <name evidence="3" type="ORF">QEG23_002132</name>
</gene>
<dbReference type="Proteomes" id="UP001218208">
    <property type="component" value="Unassembled WGS sequence"/>
</dbReference>
<keyword evidence="2" id="KW-0812">Transmembrane</keyword>
<accession>A0AAI9C262</accession>
<dbReference type="AlphaFoldDB" id="A0AAI9C262"/>
<evidence type="ECO:0000256" key="1">
    <source>
        <dbReference type="SAM" id="MobiDB-lite"/>
    </source>
</evidence>
<evidence type="ECO:0000313" key="4">
    <source>
        <dbReference type="Proteomes" id="UP001218208"/>
    </source>
</evidence>
<evidence type="ECO:0000313" key="3">
    <source>
        <dbReference type="EMBL" id="EKT4092615.1"/>
    </source>
</evidence>
<keyword evidence="2" id="KW-0472">Membrane</keyword>
<feature type="transmembrane region" description="Helical" evidence="2">
    <location>
        <begin position="35"/>
        <end position="57"/>
    </location>
</feature>
<reference evidence="3" key="1">
    <citation type="submission" date="2022-07" db="EMBL/GenBank/DDBJ databases">
        <authorList>
            <consortium name="DAFM: The Division of Animal and Food Microbiology"/>
        </authorList>
    </citation>
    <scope>NUCLEOTIDE SEQUENCE</scope>
    <source>
        <strain evidence="3">19MO01SH01-2</strain>
    </source>
</reference>